<proteinExistence type="predicted"/>
<dbReference type="AlphaFoldDB" id="A0A292PS66"/>
<dbReference type="Proteomes" id="UP001412239">
    <property type="component" value="Unassembled WGS sequence"/>
</dbReference>
<keyword evidence="3" id="KW-1185">Reference proteome</keyword>
<sequence>MTRLIVNKQAFKAISIHPYHSHRGFGTVPRRNTDSDSHHVNDHHHDSSGGCAGFGSPPGITWKDFVQLDKDVFNIKLKLDHIQSGQSEMRADVKVLNSRMDKNLTRPIEGSIITRPPRSRLWHRCDSFHGLGVDW</sequence>
<gene>
    <name evidence="2" type="ORF">GSTUAT00006277001</name>
</gene>
<reference evidence="2" key="1">
    <citation type="submission" date="2015-10" db="EMBL/GenBank/DDBJ databases">
        <authorList>
            <person name="Regsiter A."/>
            <person name="william w."/>
        </authorList>
    </citation>
    <scope>NUCLEOTIDE SEQUENCE</scope>
    <source>
        <strain evidence="2">Montdore</strain>
    </source>
</reference>
<feature type="region of interest" description="Disordered" evidence="1">
    <location>
        <begin position="22"/>
        <end position="52"/>
    </location>
</feature>
<accession>A0A292PS66</accession>
<protein>
    <submittedName>
        <fullName evidence="2">Uncharacterized protein</fullName>
    </submittedName>
</protein>
<evidence type="ECO:0000256" key="1">
    <source>
        <dbReference type="SAM" id="MobiDB-lite"/>
    </source>
</evidence>
<organism evidence="2 3">
    <name type="scientific">Tuber aestivum</name>
    <name type="common">summer truffle</name>
    <dbReference type="NCBI Taxonomy" id="59557"/>
    <lineage>
        <taxon>Eukaryota</taxon>
        <taxon>Fungi</taxon>
        <taxon>Dikarya</taxon>
        <taxon>Ascomycota</taxon>
        <taxon>Pezizomycotina</taxon>
        <taxon>Pezizomycetes</taxon>
        <taxon>Pezizales</taxon>
        <taxon>Tuberaceae</taxon>
        <taxon>Tuber</taxon>
    </lineage>
</organism>
<evidence type="ECO:0000313" key="2">
    <source>
        <dbReference type="EMBL" id="CUS09621.1"/>
    </source>
</evidence>
<dbReference type="EMBL" id="LN891075">
    <property type="protein sequence ID" value="CUS09621.1"/>
    <property type="molecule type" value="Genomic_DNA"/>
</dbReference>
<evidence type="ECO:0000313" key="3">
    <source>
        <dbReference type="Proteomes" id="UP001412239"/>
    </source>
</evidence>
<feature type="compositionally biased region" description="Basic and acidic residues" evidence="1">
    <location>
        <begin position="31"/>
        <end position="47"/>
    </location>
</feature>
<name>A0A292PS66_9PEZI</name>